<comment type="similarity">
    <text evidence="8">Belongs to the Integrator subunit 13 family.</text>
</comment>
<dbReference type="Proteomes" id="UP000267029">
    <property type="component" value="Unassembled WGS sequence"/>
</dbReference>
<dbReference type="STRING" id="53468.A0A158QTQ5"/>
<keyword evidence="5" id="KW-0498">Mitosis</keyword>
<accession>A0A158QTQ5</accession>
<dbReference type="GO" id="GO:0005737">
    <property type="term" value="C:cytoplasm"/>
    <property type="evidence" value="ECO:0007669"/>
    <property type="project" value="UniProtKB-SubCell"/>
</dbReference>
<keyword evidence="7" id="KW-0131">Cell cycle</keyword>
<dbReference type="Pfam" id="PF10221">
    <property type="entry name" value="Mat89Bb"/>
    <property type="match status" value="1"/>
</dbReference>
<dbReference type="InterPro" id="IPR019355">
    <property type="entry name" value="Cell_cycle_regulator_Mat89Bb"/>
</dbReference>
<evidence type="ECO:0008006" key="11">
    <source>
        <dbReference type="Google" id="ProtNLM"/>
    </source>
</evidence>
<evidence type="ECO:0000256" key="4">
    <source>
        <dbReference type="ARBA" id="ARBA00022618"/>
    </source>
</evidence>
<keyword evidence="4" id="KW-0132">Cell division</keyword>
<dbReference type="GO" id="GO:0007346">
    <property type="term" value="P:regulation of mitotic cell cycle"/>
    <property type="evidence" value="ECO:0007669"/>
    <property type="project" value="TreeGrafter"/>
</dbReference>
<evidence type="ECO:0000256" key="3">
    <source>
        <dbReference type="ARBA" id="ARBA00022490"/>
    </source>
</evidence>
<keyword evidence="10" id="KW-1185">Reference proteome</keyword>
<evidence type="ECO:0000256" key="5">
    <source>
        <dbReference type="ARBA" id="ARBA00022776"/>
    </source>
</evidence>
<dbReference type="OrthoDB" id="5844105at2759"/>
<name>A0A158QTQ5_MESCO</name>
<evidence type="ECO:0000256" key="6">
    <source>
        <dbReference type="ARBA" id="ARBA00023242"/>
    </source>
</evidence>
<proteinExistence type="inferred from homology"/>
<evidence type="ECO:0000256" key="7">
    <source>
        <dbReference type="ARBA" id="ARBA00023306"/>
    </source>
</evidence>
<dbReference type="PANTHER" id="PTHR12955">
    <property type="entry name" value="SARCOMA ANTIGEN NY-SAR-95-RELATED"/>
    <property type="match status" value="1"/>
</dbReference>
<keyword evidence="6" id="KW-0539">Nucleus</keyword>
<evidence type="ECO:0000313" key="9">
    <source>
        <dbReference type="EMBL" id="VDD79152.1"/>
    </source>
</evidence>
<sequence>MAPESITKTVFMIYRTPKFCQTVGEMYSFDRPSNSKQPNPMRPKVVLQRNIWSFTVEAIMEYCRISFDLFSSSKPISLLSIDAEEKILSLWYENDQCLEAVWKAFSTEAVSTSFLDLNSSGLPGLFSSTNVLQLPCRGQAPGSGIGNIGRVIVFGSGLLRKFSGWLPGLVEQLAQPPQEAGYLPIDSSEWFFLDIDYPTSTGSAVEEIDLISGGPHTALYLKVPMNNSRAIFRAVMRLAERNLNLASTLVQEIPMKEEANVSSSSSMYGVELLHEARAHEFLKSLDLADRLYVRPQTGETGFQEPPSGLSKTLGINWVTPRATDNLLVRYSIGAFRVTMAAVNNRASICLAQFVLGGRCVVLAHKQYCGPPVPDGSQSPGDVFLLLCHGSVMYLHVLAAAAPLSHSPVLPVAANLPQAPEDHYRLAAFIKNFLRPACLAPASVSSNYPVAPKISGMVPQFLVISSRVANEAPSDLVCSLPVAMALELDYLLLQYADLSVEHSLLSTDLRKRLDSISLANKRLSKLVQKATNLLVSGNATPGSPLQQLTEIARKLATSQPNPSSVTSSVSDSKITFGGNSGSNITFASCPIDTFMQHLTAMSRKPVPSRPEFAGVLAAGNSKGPLPLYTGLKGEDN</sequence>
<dbReference type="PANTHER" id="PTHR12955:SF1">
    <property type="entry name" value="INTEGRATOR COMPLEX SUBUNIT 13"/>
    <property type="match status" value="1"/>
</dbReference>
<gene>
    <name evidence="9" type="ORF">MCOS_LOCUS5155</name>
</gene>
<evidence type="ECO:0000256" key="2">
    <source>
        <dbReference type="ARBA" id="ARBA00004496"/>
    </source>
</evidence>
<reference evidence="9 10" key="1">
    <citation type="submission" date="2018-10" db="EMBL/GenBank/DDBJ databases">
        <authorList>
            <consortium name="Pathogen Informatics"/>
        </authorList>
    </citation>
    <scope>NUCLEOTIDE SEQUENCE [LARGE SCALE GENOMIC DNA]</scope>
</reference>
<organism evidence="9 10">
    <name type="scientific">Mesocestoides corti</name>
    <name type="common">Flatworm</name>
    <dbReference type="NCBI Taxonomy" id="53468"/>
    <lineage>
        <taxon>Eukaryota</taxon>
        <taxon>Metazoa</taxon>
        <taxon>Spiralia</taxon>
        <taxon>Lophotrochozoa</taxon>
        <taxon>Platyhelminthes</taxon>
        <taxon>Cestoda</taxon>
        <taxon>Eucestoda</taxon>
        <taxon>Cyclophyllidea</taxon>
        <taxon>Mesocestoididae</taxon>
        <taxon>Mesocestoides</taxon>
    </lineage>
</organism>
<dbReference type="GO" id="GO:0032039">
    <property type="term" value="C:integrator complex"/>
    <property type="evidence" value="ECO:0007669"/>
    <property type="project" value="TreeGrafter"/>
</dbReference>
<dbReference type="AlphaFoldDB" id="A0A158QTQ5"/>
<keyword evidence="3" id="KW-0963">Cytoplasm</keyword>
<evidence type="ECO:0000256" key="1">
    <source>
        <dbReference type="ARBA" id="ARBA00004123"/>
    </source>
</evidence>
<dbReference type="EMBL" id="UXSR01005182">
    <property type="protein sequence ID" value="VDD79152.1"/>
    <property type="molecule type" value="Genomic_DNA"/>
</dbReference>
<dbReference type="GO" id="GO:0051301">
    <property type="term" value="P:cell division"/>
    <property type="evidence" value="ECO:0007669"/>
    <property type="project" value="UniProtKB-KW"/>
</dbReference>
<evidence type="ECO:0000256" key="8">
    <source>
        <dbReference type="ARBA" id="ARBA00061603"/>
    </source>
</evidence>
<evidence type="ECO:0000313" key="10">
    <source>
        <dbReference type="Proteomes" id="UP000267029"/>
    </source>
</evidence>
<protein>
    <recommendedName>
        <fullName evidence="11">Cell cycle regulator Mat89Bb</fullName>
    </recommendedName>
</protein>
<comment type="subcellular location">
    <subcellularLocation>
        <location evidence="2">Cytoplasm</location>
    </subcellularLocation>
    <subcellularLocation>
        <location evidence="1">Nucleus</location>
    </subcellularLocation>
</comment>
<dbReference type="GO" id="GO:0051642">
    <property type="term" value="P:centrosome localization"/>
    <property type="evidence" value="ECO:0007669"/>
    <property type="project" value="TreeGrafter"/>
</dbReference>